<dbReference type="InterPro" id="IPR017854">
    <property type="entry name" value="Metalthion_dom_sf"/>
</dbReference>
<reference evidence="5" key="2">
    <citation type="submission" date="2015-06" db="EMBL/GenBank/DDBJ databases">
        <authorList>
            <person name="Radhakrishnan Rajesh"/>
            <person name="Underwood Anthony"/>
            <person name="Al-Shahib Ali"/>
        </authorList>
    </citation>
    <scope>NUCLEOTIDE SEQUENCE [LARGE SCALE GENOMIC DNA]</scope>
    <source>
        <strain evidence="5">P19_London_7_VIM_2_05_10</strain>
    </source>
</reference>
<dbReference type="SUPFAM" id="SSF57868">
    <property type="entry name" value="Metallothionein"/>
    <property type="match status" value="1"/>
</dbReference>
<reference evidence="3" key="1">
    <citation type="submission" date="2015-06" db="EMBL/GenBank/DDBJ databases">
        <authorList>
            <person name="Radhakrishnan R."/>
            <person name="Underwood A."/>
            <person name="Al-Shahib A."/>
        </authorList>
    </citation>
    <scope>NUCLEOTIDE SEQUENCE</scope>
    <source>
        <strain evidence="3">P19_London_7_VIM_2_05_10</strain>
    </source>
</reference>
<evidence type="ECO:0000313" key="5">
    <source>
        <dbReference type="Proteomes" id="UP000045039"/>
    </source>
</evidence>
<dbReference type="Pfam" id="PF02069">
    <property type="entry name" value="Metallothio_Pro"/>
    <property type="match status" value="1"/>
</dbReference>
<evidence type="ECO:0000313" key="3">
    <source>
        <dbReference type="EMBL" id="CRO33622.1"/>
    </source>
</evidence>
<evidence type="ECO:0000313" key="4">
    <source>
        <dbReference type="EMBL" id="MZZ15181.1"/>
    </source>
</evidence>
<dbReference type="Proteomes" id="UP000644192">
    <property type="component" value="Unassembled WGS sequence"/>
</dbReference>
<name>A0A0C6EZV4_PSEAI</name>
<gene>
    <name evidence="4" type="ORF">GUL26_23280</name>
    <name evidence="3" type="ORF">PAERUG_P19_London_7_VIM_2_05_10_01386</name>
</gene>
<evidence type="ECO:0000256" key="2">
    <source>
        <dbReference type="ARBA" id="ARBA00022851"/>
    </source>
</evidence>
<keyword evidence="1" id="KW-0479">Metal-binding</keyword>
<dbReference type="InterPro" id="IPR000518">
    <property type="entry name" value="Metalthion_fam14_prok"/>
</dbReference>
<comment type="caution">
    <text evidence="4">The sequence shown here is derived from an EMBL/GenBank/DDBJ whole genome shotgun (WGS) entry which is preliminary data.</text>
</comment>
<proteinExistence type="predicted"/>
<dbReference type="EMBL" id="WXZT01000016">
    <property type="protein sequence ID" value="MZZ15181.1"/>
    <property type="molecule type" value="Genomic_DNA"/>
</dbReference>
<keyword evidence="2" id="KW-0480">Metal-thiolate cluster</keyword>
<evidence type="ECO:0000256" key="1">
    <source>
        <dbReference type="ARBA" id="ARBA00022723"/>
    </source>
</evidence>
<dbReference type="Gene3D" id="2.30.170.10">
    <property type="match status" value="1"/>
</dbReference>
<dbReference type="GO" id="GO:0046872">
    <property type="term" value="F:metal ion binding"/>
    <property type="evidence" value="ECO:0007669"/>
    <property type="project" value="UniProtKB-KW"/>
</dbReference>
<sequence>MNSETCACPKCTCQPGADAVERDGQHYCCAACAGGHPQGEPCRDADCPCGGTTRPQVAEDRQLDDALKETFPASDPISP</sequence>
<evidence type="ECO:0000313" key="6">
    <source>
        <dbReference type="Proteomes" id="UP000644192"/>
    </source>
</evidence>
<dbReference type="Proteomes" id="UP000045039">
    <property type="component" value="Unassembled WGS sequence"/>
</dbReference>
<protein>
    <submittedName>
        <fullName evidence="3 4">Metallothionein</fullName>
    </submittedName>
</protein>
<dbReference type="EMBL" id="CVVU01000066">
    <property type="protein sequence ID" value="CRO33622.1"/>
    <property type="molecule type" value="Genomic_DNA"/>
</dbReference>
<reference evidence="4" key="3">
    <citation type="submission" date="2020-01" db="EMBL/GenBank/DDBJ databases">
        <title>Bacteria Cultured from War Wounds Associated with the Conflict in Eastern Ukraine.</title>
        <authorList>
            <person name="Snesrud E."/>
            <person name="Galac M.R."/>
            <person name="Mc Gann P."/>
            <person name="Valentine K."/>
            <person name="Viacheslav K."/>
        </authorList>
    </citation>
    <scope>NUCLEOTIDE SEQUENCE</scope>
    <source>
        <strain evidence="4">VNMU148</strain>
    </source>
</reference>
<dbReference type="SMR" id="A0A0C6EZV4"/>
<dbReference type="AlphaFoldDB" id="A0A0C6EZV4"/>
<organism evidence="4 6">
    <name type="scientific">Pseudomonas aeruginosa</name>
    <dbReference type="NCBI Taxonomy" id="287"/>
    <lineage>
        <taxon>Bacteria</taxon>
        <taxon>Pseudomonadati</taxon>
        <taxon>Pseudomonadota</taxon>
        <taxon>Gammaproteobacteria</taxon>
        <taxon>Pseudomonadales</taxon>
        <taxon>Pseudomonadaceae</taxon>
        <taxon>Pseudomonas</taxon>
    </lineage>
</organism>
<accession>A0A0C6EZV4</accession>
<dbReference type="RefSeq" id="WP_003120196.1">
    <property type="nucleotide sequence ID" value="NZ_AP014651.1"/>
</dbReference>